<dbReference type="Proteomes" id="UP000290365">
    <property type="component" value="Chromosome"/>
</dbReference>
<dbReference type="GO" id="GO:0046872">
    <property type="term" value="F:metal ion binding"/>
    <property type="evidence" value="ECO:0007669"/>
    <property type="project" value="UniProtKB-KW"/>
</dbReference>
<feature type="binding site" evidence="12">
    <location>
        <position position="215"/>
    </location>
    <ligand>
        <name>a divalent metal cation</name>
        <dbReference type="ChEBI" id="CHEBI:60240"/>
    </ligand>
</feature>
<keyword evidence="16" id="KW-1185">Reference proteome</keyword>
<dbReference type="Gene3D" id="3.30.420.10">
    <property type="entry name" value="Ribonuclease H-like superfamily/Ribonuclease H"/>
    <property type="match status" value="1"/>
</dbReference>
<dbReference type="EC" id="3.1.26.4" evidence="13"/>
<gene>
    <name evidence="15" type="primary">rnhC</name>
    <name evidence="15" type="ORF">EPA93_43435</name>
</gene>
<accession>A0A4P6K683</accession>
<dbReference type="GO" id="GO:0004523">
    <property type="term" value="F:RNA-DNA hybrid ribonuclease activity"/>
    <property type="evidence" value="ECO:0007669"/>
    <property type="project" value="UniProtKB-UniRule"/>
</dbReference>
<organism evidence="15 16">
    <name type="scientific">Ktedonosporobacter rubrisoli</name>
    <dbReference type="NCBI Taxonomy" id="2509675"/>
    <lineage>
        <taxon>Bacteria</taxon>
        <taxon>Bacillati</taxon>
        <taxon>Chloroflexota</taxon>
        <taxon>Ktedonobacteria</taxon>
        <taxon>Ktedonobacterales</taxon>
        <taxon>Ktedonosporobacteraceae</taxon>
        <taxon>Ktedonosporobacter</taxon>
    </lineage>
</organism>
<evidence type="ECO:0000259" key="14">
    <source>
        <dbReference type="PROSITE" id="PS51975"/>
    </source>
</evidence>
<evidence type="ECO:0000256" key="6">
    <source>
        <dbReference type="ARBA" id="ARBA00022490"/>
    </source>
</evidence>
<reference evidence="15 16" key="1">
    <citation type="submission" date="2019-01" db="EMBL/GenBank/DDBJ databases">
        <title>Ktedonosporobacter rubrisoli SCAWS-G2.</title>
        <authorList>
            <person name="Huang Y."/>
            <person name="Yan B."/>
        </authorList>
    </citation>
    <scope>NUCLEOTIDE SEQUENCE [LARGE SCALE GENOMIC DNA]</scope>
    <source>
        <strain evidence="15 16">SCAWS-G2</strain>
    </source>
</reference>
<comment type="catalytic activity">
    <reaction evidence="1 12 13">
        <text>Endonucleolytic cleavage to 5'-phosphomonoester.</text>
        <dbReference type="EC" id="3.1.26.4"/>
    </reaction>
</comment>
<name>A0A4P6K683_KTERU</name>
<dbReference type="PIRSF" id="PIRSF037748">
    <property type="entry name" value="RnhC"/>
    <property type="match status" value="1"/>
</dbReference>
<feature type="domain" description="RNase H type-2" evidence="14">
    <location>
        <begin position="105"/>
        <end position="318"/>
    </location>
</feature>
<dbReference type="PANTHER" id="PTHR10954">
    <property type="entry name" value="RIBONUCLEASE H2 SUBUNIT A"/>
    <property type="match status" value="1"/>
</dbReference>
<dbReference type="NCBIfam" id="TIGR00716">
    <property type="entry name" value="rnhC"/>
    <property type="match status" value="1"/>
</dbReference>
<evidence type="ECO:0000256" key="7">
    <source>
        <dbReference type="ARBA" id="ARBA00022722"/>
    </source>
</evidence>
<evidence type="ECO:0000256" key="8">
    <source>
        <dbReference type="ARBA" id="ARBA00022723"/>
    </source>
</evidence>
<dbReference type="GO" id="GO:0043137">
    <property type="term" value="P:DNA replication, removal of RNA primer"/>
    <property type="evidence" value="ECO:0007669"/>
    <property type="project" value="TreeGrafter"/>
</dbReference>
<dbReference type="InterPro" id="IPR004641">
    <property type="entry name" value="RNase_HIII"/>
</dbReference>
<comment type="subcellular location">
    <subcellularLocation>
        <location evidence="4">Cytoplasm</location>
    </subcellularLocation>
</comment>
<dbReference type="Pfam" id="PF01351">
    <property type="entry name" value="RNase_HII"/>
    <property type="match status" value="1"/>
</dbReference>
<comment type="cofactor">
    <cofactor evidence="12">
        <name>Mn(2+)</name>
        <dbReference type="ChEBI" id="CHEBI:29035"/>
    </cofactor>
    <cofactor evidence="12">
        <name>Mg(2+)</name>
        <dbReference type="ChEBI" id="CHEBI:18420"/>
    </cofactor>
    <text evidence="12">Manganese or magnesium. Binds 1 divalent metal ion per monomer in the absence of substrate. May bind a second metal ion after substrate binding.</text>
</comment>
<sequence length="318" mass="34467">MKEDNLQTTLAALRAYIAEKGWSIRAEKEIAYGYQLEISDGRNQNALNIYSSGKMLVQGKAGPLQNALNAWRNEQQSSAKPTATANMAAQLTFAESSPSQHIAGQAHIGSDEAGKGDYFGPLVIAAIYVDTPRIAQLQELRVRDSKLLADKATLPLAEKIKQICHGYCSIVAYPPERYNQLYSQVRNLNQLLAQAHAQALQAVQQKSKCNLALVDQFANAALLEYALGQAGCQISVEQRPKAEDDIAVAAASIVARAEFVRQLQELSLAIGFVLPKGASNPDIVSVGRKIVSQLGQEALGRVAKLHFRITEAILQSGD</sequence>
<dbReference type="InterPro" id="IPR036397">
    <property type="entry name" value="RNaseH_sf"/>
</dbReference>
<dbReference type="GO" id="GO:0003723">
    <property type="term" value="F:RNA binding"/>
    <property type="evidence" value="ECO:0007669"/>
    <property type="project" value="UniProtKB-UniRule"/>
</dbReference>
<keyword evidence="11" id="KW-0460">Magnesium</keyword>
<evidence type="ECO:0000256" key="13">
    <source>
        <dbReference type="RuleBase" id="RU003515"/>
    </source>
</evidence>
<dbReference type="PROSITE" id="PS51975">
    <property type="entry name" value="RNASE_H_2"/>
    <property type="match status" value="1"/>
</dbReference>
<keyword evidence="7 12" id="KW-0540">Nuclease</keyword>
<dbReference type="InterPro" id="IPR024567">
    <property type="entry name" value="RNase_HII/HIII_dom"/>
</dbReference>
<proteinExistence type="inferred from homology"/>
<dbReference type="GO" id="GO:0006298">
    <property type="term" value="P:mismatch repair"/>
    <property type="evidence" value="ECO:0007669"/>
    <property type="project" value="TreeGrafter"/>
</dbReference>
<dbReference type="AlphaFoldDB" id="A0A4P6K683"/>
<evidence type="ECO:0000313" key="16">
    <source>
        <dbReference type="Proteomes" id="UP000290365"/>
    </source>
</evidence>
<dbReference type="KEGG" id="kbs:EPA93_43435"/>
<evidence type="ECO:0000256" key="12">
    <source>
        <dbReference type="PROSITE-ProRule" id="PRU01319"/>
    </source>
</evidence>
<comment type="similarity">
    <text evidence="5">Belongs to the RNase HII family. RnhC subfamily.</text>
</comment>
<dbReference type="EMBL" id="CP035758">
    <property type="protein sequence ID" value="QBD83764.1"/>
    <property type="molecule type" value="Genomic_DNA"/>
</dbReference>
<dbReference type="InterPro" id="IPR001352">
    <property type="entry name" value="RNase_HII/HIII"/>
</dbReference>
<dbReference type="OrthoDB" id="9777935at2"/>
<evidence type="ECO:0000256" key="1">
    <source>
        <dbReference type="ARBA" id="ARBA00000077"/>
    </source>
</evidence>
<evidence type="ECO:0000256" key="10">
    <source>
        <dbReference type="ARBA" id="ARBA00022801"/>
    </source>
</evidence>
<evidence type="ECO:0000256" key="11">
    <source>
        <dbReference type="ARBA" id="ARBA00022842"/>
    </source>
</evidence>
<evidence type="ECO:0000256" key="3">
    <source>
        <dbReference type="ARBA" id="ARBA00004065"/>
    </source>
</evidence>
<protein>
    <recommendedName>
        <fullName evidence="13">Ribonuclease</fullName>
        <ecNumber evidence="13">3.1.26.4</ecNumber>
    </recommendedName>
</protein>
<keyword evidence="8 12" id="KW-0479">Metal-binding</keyword>
<evidence type="ECO:0000256" key="9">
    <source>
        <dbReference type="ARBA" id="ARBA00022759"/>
    </source>
</evidence>
<evidence type="ECO:0000313" key="15">
    <source>
        <dbReference type="EMBL" id="QBD83764.1"/>
    </source>
</evidence>
<feature type="binding site" evidence="12">
    <location>
        <position position="112"/>
    </location>
    <ligand>
        <name>a divalent metal cation</name>
        <dbReference type="ChEBI" id="CHEBI:60240"/>
    </ligand>
</feature>
<keyword evidence="9 12" id="KW-0255">Endonuclease</keyword>
<evidence type="ECO:0000256" key="4">
    <source>
        <dbReference type="ARBA" id="ARBA00004496"/>
    </source>
</evidence>
<dbReference type="GO" id="GO:0005737">
    <property type="term" value="C:cytoplasm"/>
    <property type="evidence" value="ECO:0007669"/>
    <property type="project" value="UniProtKB-SubCell"/>
</dbReference>
<evidence type="ECO:0000256" key="5">
    <source>
        <dbReference type="ARBA" id="ARBA00008378"/>
    </source>
</evidence>
<keyword evidence="6" id="KW-0963">Cytoplasm</keyword>
<evidence type="ECO:0000256" key="2">
    <source>
        <dbReference type="ARBA" id="ARBA00001946"/>
    </source>
</evidence>
<keyword evidence="10 12" id="KW-0378">Hydrolase</keyword>
<comment type="function">
    <text evidence="3 13">Endonuclease that specifically degrades the RNA of RNA-DNA hybrids.</text>
</comment>
<dbReference type="InterPro" id="IPR012337">
    <property type="entry name" value="RNaseH-like_sf"/>
</dbReference>
<dbReference type="GO" id="GO:0032299">
    <property type="term" value="C:ribonuclease H2 complex"/>
    <property type="evidence" value="ECO:0007669"/>
    <property type="project" value="TreeGrafter"/>
</dbReference>
<dbReference type="SUPFAM" id="SSF53098">
    <property type="entry name" value="Ribonuclease H-like"/>
    <property type="match status" value="1"/>
</dbReference>
<dbReference type="PANTHER" id="PTHR10954:SF23">
    <property type="entry name" value="RIBONUCLEASE"/>
    <property type="match status" value="1"/>
</dbReference>
<dbReference type="CDD" id="cd06590">
    <property type="entry name" value="RNase_HII_bacteria_HIII_like"/>
    <property type="match status" value="1"/>
</dbReference>
<feature type="binding site" evidence="12">
    <location>
        <position position="111"/>
    </location>
    <ligand>
        <name>a divalent metal cation</name>
        <dbReference type="ChEBI" id="CHEBI:60240"/>
    </ligand>
</feature>
<comment type="cofactor">
    <cofactor evidence="2">
        <name>Mg(2+)</name>
        <dbReference type="ChEBI" id="CHEBI:18420"/>
    </cofactor>
</comment>